<dbReference type="GO" id="GO:0008270">
    <property type="term" value="F:zinc ion binding"/>
    <property type="evidence" value="ECO:0007669"/>
    <property type="project" value="UniProtKB-KW"/>
</dbReference>
<evidence type="ECO:0000256" key="6">
    <source>
        <dbReference type="ARBA" id="ARBA00022723"/>
    </source>
</evidence>
<dbReference type="InterPro" id="IPR033544">
    <property type="entry name" value="NR0B1/2"/>
</dbReference>
<keyword evidence="4" id="KW-0963">Cytoplasm</keyword>
<evidence type="ECO:0000256" key="4">
    <source>
        <dbReference type="ARBA" id="ARBA00022490"/>
    </source>
</evidence>
<dbReference type="FunFam" id="1.10.565.10:FF:000031">
    <property type="entry name" value="Nuclear receptor subfamily 0 group B member 1"/>
    <property type="match status" value="1"/>
</dbReference>
<evidence type="ECO:0000256" key="9">
    <source>
        <dbReference type="ARBA" id="ARBA00023015"/>
    </source>
</evidence>
<accession>A0A3B3SPP8</accession>
<dbReference type="OrthoDB" id="9926883at2759"/>
<sequence length="261" mass="28952">MSCFDGCHCFSHKRGSSILYSILKNGTQPDRQSQRAAALVPQQACACASKTKVALRYPQITCKAASAVLVKTLRFVKNVPCFCELPAGDQELLVRNSWAPLLVLGMAQDRVDFETTETAEPSMLQRILTSGQEKREHQRNTSDRVSLADIQRIKAFLNKCWGLDISTKEYAYLKGAVLFNPDLAGLQCPHYICGLQSEAHRALDEHVGMIHREDTARCAKLSGTLSVLSSVHADVVAELFFRPIIGTVSMDELLIDMFYGK</sequence>
<dbReference type="GO" id="GO:0005737">
    <property type="term" value="C:cytoplasm"/>
    <property type="evidence" value="ECO:0007669"/>
    <property type="project" value="UniProtKB-SubCell"/>
</dbReference>
<dbReference type="SMART" id="SM00430">
    <property type="entry name" value="HOLI"/>
    <property type="match status" value="1"/>
</dbReference>
<dbReference type="PANTHER" id="PTHR24081">
    <property type="entry name" value="NUCLEAR RECEPTOR SUBFAMILY 0 GROUP B"/>
    <property type="match status" value="1"/>
</dbReference>
<dbReference type="GO" id="GO:0003677">
    <property type="term" value="F:DNA binding"/>
    <property type="evidence" value="ECO:0007669"/>
    <property type="project" value="UniProtKB-KW"/>
</dbReference>
<dbReference type="STRING" id="1676925.ENSPKIP00000032295"/>
<keyword evidence="8" id="KW-0862">Zinc</keyword>
<dbReference type="Pfam" id="PF00104">
    <property type="entry name" value="Hormone_recep"/>
    <property type="match status" value="1"/>
</dbReference>
<dbReference type="GO" id="GO:0000122">
    <property type="term" value="P:negative regulation of transcription by RNA polymerase II"/>
    <property type="evidence" value="ECO:0007669"/>
    <property type="project" value="TreeGrafter"/>
</dbReference>
<comment type="subcellular location">
    <subcellularLocation>
        <location evidence="2">Cytoplasm</location>
    </subcellularLocation>
    <subcellularLocation>
        <location evidence="1">Nucleus</location>
    </subcellularLocation>
</comment>
<evidence type="ECO:0000256" key="1">
    <source>
        <dbReference type="ARBA" id="ARBA00004123"/>
    </source>
</evidence>
<dbReference type="GO" id="GO:0003714">
    <property type="term" value="F:transcription corepressor activity"/>
    <property type="evidence" value="ECO:0007669"/>
    <property type="project" value="TreeGrafter"/>
</dbReference>
<keyword evidence="16" id="KW-1185">Reference proteome</keyword>
<dbReference type="GeneTree" id="ENSGT00390000015719"/>
<dbReference type="GO" id="GO:0005634">
    <property type="term" value="C:nucleus"/>
    <property type="evidence" value="ECO:0007669"/>
    <property type="project" value="UniProtKB-SubCell"/>
</dbReference>
<evidence type="ECO:0000256" key="5">
    <source>
        <dbReference type="ARBA" id="ARBA00022491"/>
    </source>
</evidence>
<dbReference type="PROSITE" id="PS51843">
    <property type="entry name" value="NR_LBD"/>
    <property type="match status" value="1"/>
</dbReference>
<evidence type="ECO:0000313" key="15">
    <source>
        <dbReference type="Ensembl" id="ENSPKIP00000032295.1"/>
    </source>
</evidence>
<dbReference type="PANTHER" id="PTHR24081:SF1">
    <property type="entry name" value="NUCLEAR RECEPTOR SUBFAMILY 0 GROUP B MEMBER 1"/>
    <property type="match status" value="1"/>
</dbReference>
<dbReference type="Proteomes" id="UP000261540">
    <property type="component" value="Unplaced"/>
</dbReference>
<evidence type="ECO:0000259" key="14">
    <source>
        <dbReference type="PROSITE" id="PS51843"/>
    </source>
</evidence>
<evidence type="ECO:0000256" key="2">
    <source>
        <dbReference type="ARBA" id="ARBA00004496"/>
    </source>
</evidence>
<reference evidence="15" key="2">
    <citation type="submission" date="2025-09" db="UniProtKB">
        <authorList>
            <consortium name="Ensembl"/>
        </authorList>
    </citation>
    <scope>IDENTIFICATION</scope>
</reference>
<organism evidence="15 16">
    <name type="scientific">Paramormyrops kingsleyae</name>
    <dbReference type="NCBI Taxonomy" id="1676925"/>
    <lineage>
        <taxon>Eukaryota</taxon>
        <taxon>Metazoa</taxon>
        <taxon>Chordata</taxon>
        <taxon>Craniata</taxon>
        <taxon>Vertebrata</taxon>
        <taxon>Euteleostomi</taxon>
        <taxon>Actinopterygii</taxon>
        <taxon>Neopterygii</taxon>
        <taxon>Teleostei</taxon>
        <taxon>Osteoglossocephala</taxon>
        <taxon>Osteoglossomorpha</taxon>
        <taxon>Osteoglossiformes</taxon>
        <taxon>Mormyridae</taxon>
        <taxon>Paramormyrops</taxon>
    </lineage>
</organism>
<dbReference type="AlphaFoldDB" id="A0A3B3SPP8"/>
<keyword evidence="11" id="KW-0804">Transcription</keyword>
<keyword evidence="9" id="KW-0805">Transcription regulation</keyword>
<keyword evidence="13" id="KW-0539">Nucleus</keyword>
<keyword evidence="5" id="KW-0678">Repressor</keyword>
<evidence type="ECO:0000256" key="7">
    <source>
        <dbReference type="ARBA" id="ARBA00022771"/>
    </source>
</evidence>
<evidence type="ECO:0000256" key="10">
    <source>
        <dbReference type="ARBA" id="ARBA00023125"/>
    </source>
</evidence>
<keyword evidence="6" id="KW-0479">Metal-binding</keyword>
<evidence type="ECO:0000256" key="12">
    <source>
        <dbReference type="ARBA" id="ARBA00023170"/>
    </source>
</evidence>
<dbReference type="InterPro" id="IPR035500">
    <property type="entry name" value="NHR-like_dom_sf"/>
</dbReference>
<evidence type="ECO:0000313" key="16">
    <source>
        <dbReference type="Proteomes" id="UP000261540"/>
    </source>
</evidence>
<dbReference type="PRINTS" id="PR00398">
    <property type="entry name" value="STRDHORMONER"/>
</dbReference>
<keyword evidence="12" id="KW-0675">Receptor</keyword>
<evidence type="ECO:0000256" key="13">
    <source>
        <dbReference type="ARBA" id="ARBA00023242"/>
    </source>
</evidence>
<protein>
    <submittedName>
        <fullName evidence="15">Nuclear receptor subfamily 0 group B member 1</fullName>
    </submittedName>
</protein>
<evidence type="ECO:0000256" key="11">
    <source>
        <dbReference type="ARBA" id="ARBA00023163"/>
    </source>
</evidence>
<dbReference type="SUPFAM" id="SSF48508">
    <property type="entry name" value="Nuclear receptor ligand-binding domain"/>
    <property type="match status" value="1"/>
</dbReference>
<dbReference type="Ensembl" id="ENSPKIT00000013155.1">
    <property type="protein sequence ID" value="ENSPKIP00000032295.1"/>
    <property type="gene ID" value="ENSPKIG00000012455.1"/>
</dbReference>
<gene>
    <name evidence="15" type="primary">NR0B1</name>
</gene>
<reference evidence="15" key="1">
    <citation type="submission" date="2025-08" db="UniProtKB">
        <authorList>
            <consortium name="Ensembl"/>
        </authorList>
    </citation>
    <scope>IDENTIFICATION</scope>
</reference>
<dbReference type="CDD" id="cd07350">
    <property type="entry name" value="NR_LBD_Dax1"/>
    <property type="match status" value="1"/>
</dbReference>
<keyword evidence="10" id="KW-0238">DNA-binding</keyword>
<evidence type="ECO:0000256" key="8">
    <source>
        <dbReference type="ARBA" id="ARBA00022833"/>
    </source>
</evidence>
<name>A0A3B3SPP8_9TELE</name>
<dbReference type="InterPro" id="IPR001723">
    <property type="entry name" value="Nuclear_hrmn_rcpt"/>
</dbReference>
<proteinExistence type="inferred from homology"/>
<dbReference type="InterPro" id="IPR000536">
    <property type="entry name" value="Nucl_hrmn_rcpt_lig-bd"/>
</dbReference>
<evidence type="ECO:0000256" key="3">
    <source>
        <dbReference type="ARBA" id="ARBA00006647"/>
    </source>
</evidence>
<comment type="similarity">
    <text evidence="3">Belongs to the nuclear hormone receptor family. NR0 subfamily.</text>
</comment>
<dbReference type="Gene3D" id="1.10.565.10">
    <property type="entry name" value="Retinoid X Receptor"/>
    <property type="match status" value="1"/>
</dbReference>
<feature type="domain" description="NR LBD" evidence="14">
    <location>
        <begin position="22"/>
        <end position="261"/>
    </location>
</feature>
<keyword evidence="7" id="KW-0863">Zinc-finger</keyword>